<protein>
    <submittedName>
        <fullName evidence="1">Uncharacterized protein</fullName>
    </submittedName>
</protein>
<comment type="caution">
    <text evidence="1">The sequence shown here is derived from an EMBL/GenBank/DDBJ whole genome shotgun (WGS) entry which is preliminary data.</text>
</comment>
<reference evidence="1" key="2">
    <citation type="journal article" date="2023" name="Plants (Basel)">
        <title>Annotation of the Turnera subulata (Passifloraceae) Draft Genome Reveals the S-Locus Evolved after the Divergence of Turneroideae from Passifloroideae in a Stepwise Manner.</title>
        <authorList>
            <person name="Henning P.M."/>
            <person name="Roalson E.H."/>
            <person name="Mir W."/>
            <person name="McCubbin A.G."/>
            <person name="Shore J.S."/>
        </authorList>
    </citation>
    <scope>NUCLEOTIDE SEQUENCE</scope>
    <source>
        <strain evidence="1">F60SS</strain>
    </source>
</reference>
<proteinExistence type="predicted"/>
<evidence type="ECO:0000313" key="1">
    <source>
        <dbReference type="EMBL" id="KAJ4842404.1"/>
    </source>
</evidence>
<gene>
    <name evidence="1" type="ORF">Tsubulata_039839</name>
</gene>
<dbReference type="AlphaFoldDB" id="A0A9Q0G2L5"/>
<dbReference type="EMBL" id="JAKUCV010002499">
    <property type="protein sequence ID" value="KAJ4842404.1"/>
    <property type="molecule type" value="Genomic_DNA"/>
</dbReference>
<accession>A0A9Q0G2L5</accession>
<keyword evidence="2" id="KW-1185">Reference proteome</keyword>
<dbReference type="Proteomes" id="UP001141552">
    <property type="component" value="Unassembled WGS sequence"/>
</dbReference>
<organism evidence="1 2">
    <name type="scientific">Turnera subulata</name>
    <dbReference type="NCBI Taxonomy" id="218843"/>
    <lineage>
        <taxon>Eukaryota</taxon>
        <taxon>Viridiplantae</taxon>
        <taxon>Streptophyta</taxon>
        <taxon>Embryophyta</taxon>
        <taxon>Tracheophyta</taxon>
        <taxon>Spermatophyta</taxon>
        <taxon>Magnoliopsida</taxon>
        <taxon>eudicotyledons</taxon>
        <taxon>Gunneridae</taxon>
        <taxon>Pentapetalae</taxon>
        <taxon>rosids</taxon>
        <taxon>fabids</taxon>
        <taxon>Malpighiales</taxon>
        <taxon>Passifloraceae</taxon>
        <taxon>Turnera</taxon>
    </lineage>
</organism>
<reference evidence="1" key="1">
    <citation type="submission" date="2022-02" db="EMBL/GenBank/DDBJ databases">
        <authorList>
            <person name="Henning P.M."/>
            <person name="McCubbin A.G."/>
            <person name="Shore J.S."/>
        </authorList>
    </citation>
    <scope>NUCLEOTIDE SEQUENCE</scope>
    <source>
        <strain evidence="1">F60SS</strain>
        <tissue evidence="1">Leaves</tissue>
    </source>
</reference>
<sequence length="67" mass="7600">MMGKPTLLDVMKVVSEYCQNMTAPQFIGLIAITNVPNFYTGEKALKFLEEELQRKRMNSSPTGRMNS</sequence>
<name>A0A9Q0G2L5_9ROSI</name>
<evidence type="ECO:0000313" key="2">
    <source>
        <dbReference type="Proteomes" id="UP001141552"/>
    </source>
</evidence>
<feature type="non-terminal residue" evidence="1">
    <location>
        <position position="1"/>
    </location>
</feature>